<dbReference type="Proteomes" id="UP000001056">
    <property type="component" value="Unassembled WGS sequence"/>
</dbReference>
<evidence type="ECO:0000256" key="5">
    <source>
        <dbReference type="SAM" id="MobiDB-lite"/>
    </source>
</evidence>
<feature type="domain" description="LicD/FKTN/FKRP nucleotidyltransferase" evidence="6">
    <location>
        <begin position="258"/>
        <end position="296"/>
    </location>
</feature>
<dbReference type="PANTHER" id="PTHR15407:SF28">
    <property type="entry name" value="RIBITOL-5-PHOSPHATE TRANSFERASE FKTN"/>
    <property type="match status" value="1"/>
</dbReference>
<proteinExistence type="predicted"/>
<organism evidence="7 8">
    <name type="scientific">Chaetomium globosum (strain ATCC 6205 / CBS 148.51 / DSM 1962 / NBRC 6347 / NRRL 1970)</name>
    <name type="common">Soil fungus</name>
    <dbReference type="NCBI Taxonomy" id="306901"/>
    <lineage>
        <taxon>Eukaryota</taxon>
        <taxon>Fungi</taxon>
        <taxon>Dikarya</taxon>
        <taxon>Ascomycota</taxon>
        <taxon>Pezizomycotina</taxon>
        <taxon>Sordariomycetes</taxon>
        <taxon>Sordariomycetidae</taxon>
        <taxon>Sordariales</taxon>
        <taxon>Chaetomiaceae</taxon>
        <taxon>Chaetomium</taxon>
    </lineage>
</organism>
<evidence type="ECO:0000313" key="7">
    <source>
        <dbReference type="EMBL" id="EAQ84006.1"/>
    </source>
</evidence>
<dbReference type="eggNOG" id="ENOG502QREF">
    <property type="taxonomic scope" value="Eukaryota"/>
</dbReference>
<accession>Q2GNP4</accession>
<feature type="domain" description="LicD/FKTN/FKRP nucleotidyltransferase" evidence="6">
    <location>
        <begin position="118"/>
        <end position="249"/>
    </location>
</feature>
<dbReference type="OrthoDB" id="444255at2759"/>
<gene>
    <name evidence="7" type="ORF">CHGG_10410</name>
</gene>
<keyword evidence="3" id="KW-1133">Transmembrane helix</keyword>
<evidence type="ECO:0000256" key="1">
    <source>
        <dbReference type="ARBA" id="ARBA00004167"/>
    </source>
</evidence>
<name>Q2GNP4_CHAGB</name>
<dbReference type="GO" id="GO:0016020">
    <property type="term" value="C:membrane"/>
    <property type="evidence" value="ECO:0007669"/>
    <property type="project" value="UniProtKB-SubCell"/>
</dbReference>
<dbReference type="HOGENOM" id="CLU_052528_0_1_1"/>
<protein>
    <recommendedName>
        <fullName evidence="6">LicD/FKTN/FKRP nucleotidyltransferase domain-containing protein</fullName>
    </recommendedName>
</protein>
<evidence type="ECO:0000259" key="6">
    <source>
        <dbReference type="Pfam" id="PF04991"/>
    </source>
</evidence>
<dbReference type="EMBL" id="CH408035">
    <property type="protein sequence ID" value="EAQ84006.1"/>
    <property type="molecule type" value="Genomic_DNA"/>
</dbReference>
<keyword evidence="8" id="KW-1185">Reference proteome</keyword>
<keyword evidence="2" id="KW-0812">Transmembrane</keyword>
<sequence>MRAISAYLSTKKLTFLLTALFGLSILISTAAVGRGGGEPLLLYAQQDKKHSSPGRQPPPSQYRSPPEPALEYKYFHEAGDNLVLAHYDARFYQGHIPHNKHRTTLTHLIRSYLTTFSSHGLPTWLAHGTLLGWWWSGRILPWDGDVDAQVSGATLGWLVARGWNQSRFVYHEEEYEYFDEYEYYDEDVVREGEGRRRRRVRQREYFLDVNAFATQTRRSGGENVIDARWIDVETGVFVDITALLERDPDGRPGVWSCKNFHEYPTGQLFPLRETEFEGVPALVPWGYHSMLIGEYGVSSLAFTEWAGHRWEPELGVWLKTNKTEGGER</sequence>
<dbReference type="Pfam" id="PF04991">
    <property type="entry name" value="LicD"/>
    <property type="match status" value="2"/>
</dbReference>
<dbReference type="PANTHER" id="PTHR15407">
    <property type="entry name" value="FUKUTIN-RELATED"/>
    <property type="match status" value="1"/>
</dbReference>
<feature type="compositionally biased region" description="Pro residues" evidence="5">
    <location>
        <begin position="55"/>
        <end position="65"/>
    </location>
</feature>
<evidence type="ECO:0000256" key="4">
    <source>
        <dbReference type="ARBA" id="ARBA00023136"/>
    </source>
</evidence>
<dbReference type="GeneID" id="4396143"/>
<dbReference type="InParanoid" id="Q2GNP4"/>
<dbReference type="VEuPathDB" id="FungiDB:CHGG_10410"/>
<evidence type="ECO:0000256" key="2">
    <source>
        <dbReference type="ARBA" id="ARBA00022692"/>
    </source>
</evidence>
<reference evidence="8" key="1">
    <citation type="journal article" date="2015" name="Genome Announc.">
        <title>Draft genome sequence of the cellulolytic fungus Chaetomium globosum.</title>
        <authorList>
            <person name="Cuomo C.A."/>
            <person name="Untereiner W.A."/>
            <person name="Ma L.-J."/>
            <person name="Grabherr M."/>
            <person name="Birren B.W."/>
        </authorList>
    </citation>
    <scope>NUCLEOTIDE SEQUENCE [LARGE SCALE GENOMIC DNA]</scope>
    <source>
        <strain evidence="8">ATCC 6205 / CBS 148.51 / DSM 1962 / NBRC 6347 / NRRL 1970</strain>
    </source>
</reference>
<keyword evidence="4" id="KW-0472">Membrane</keyword>
<evidence type="ECO:0000313" key="8">
    <source>
        <dbReference type="Proteomes" id="UP000001056"/>
    </source>
</evidence>
<dbReference type="InterPro" id="IPR007074">
    <property type="entry name" value="LicD/FKTN/FKRP_NTP_transf"/>
</dbReference>
<dbReference type="RefSeq" id="XP_001228337.1">
    <property type="nucleotide sequence ID" value="XM_001228336.1"/>
</dbReference>
<comment type="subcellular location">
    <subcellularLocation>
        <location evidence="1">Membrane</location>
        <topology evidence="1">Single-pass membrane protein</topology>
    </subcellularLocation>
</comment>
<feature type="region of interest" description="Disordered" evidence="5">
    <location>
        <begin position="46"/>
        <end position="65"/>
    </location>
</feature>
<dbReference type="GO" id="GO:0009100">
    <property type="term" value="P:glycoprotein metabolic process"/>
    <property type="evidence" value="ECO:0007669"/>
    <property type="project" value="UniProtKB-ARBA"/>
</dbReference>
<dbReference type="InterPro" id="IPR009644">
    <property type="entry name" value="FKTN/MNN4/W02B3.4-1"/>
</dbReference>
<evidence type="ECO:0000256" key="3">
    <source>
        <dbReference type="ARBA" id="ARBA00022989"/>
    </source>
</evidence>
<dbReference type="AlphaFoldDB" id="Q2GNP4"/>
<dbReference type="OMA" id="ILGHYDT"/>